<dbReference type="Gene3D" id="3.50.50.60">
    <property type="entry name" value="FAD/NAD(P)-binding domain"/>
    <property type="match status" value="2"/>
</dbReference>
<dbReference type="RefSeq" id="WP_015049255.1">
    <property type="nucleotide sequence ID" value="NC_018870.1"/>
</dbReference>
<dbReference type="InterPro" id="IPR002937">
    <property type="entry name" value="Amino_oxidase"/>
</dbReference>
<dbReference type="KEGG" id="tpz:Tph_c00860"/>
<evidence type="ECO:0000259" key="1">
    <source>
        <dbReference type="Pfam" id="PF01593"/>
    </source>
</evidence>
<dbReference type="InterPro" id="IPR028348">
    <property type="entry name" value="FAD-binding_protein"/>
</dbReference>
<dbReference type="AlphaFoldDB" id="K4LEF0"/>
<accession>K4LEF0</accession>
<dbReference type="InterPro" id="IPR036188">
    <property type="entry name" value="FAD/NAD-bd_sf"/>
</dbReference>
<protein>
    <submittedName>
        <fullName evidence="3">FAD dependent oxidoreductase</fullName>
    </submittedName>
</protein>
<dbReference type="Pfam" id="PF21688">
    <property type="entry name" value="FAD-depend_C"/>
    <property type="match status" value="1"/>
</dbReference>
<feature type="domain" description="FAD-dependent protein C-terminal" evidence="2">
    <location>
        <begin position="255"/>
        <end position="410"/>
    </location>
</feature>
<dbReference type="GO" id="GO:0016491">
    <property type="term" value="F:oxidoreductase activity"/>
    <property type="evidence" value="ECO:0007669"/>
    <property type="project" value="InterPro"/>
</dbReference>
<dbReference type="PIRSF" id="PIRSF038984">
    <property type="entry name" value="FAD_binding_protein"/>
    <property type="match status" value="1"/>
</dbReference>
<dbReference type="Pfam" id="PF01593">
    <property type="entry name" value="Amino_oxidase"/>
    <property type="match status" value="1"/>
</dbReference>
<evidence type="ECO:0000313" key="3">
    <source>
        <dbReference type="EMBL" id="AFV10335.1"/>
    </source>
</evidence>
<dbReference type="HOGENOM" id="CLU_046973_1_0_9"/>
<dbReference type="eggNOG" id="COG2509">
    <property type="taxonomic scope" value="Bacteria"/>
</dbReference>
<dbReference type="EMBL" id="CP003732">
    <property type="protein sequence ID" value="AFV10335.1"/>
    <property type="molecule type" value="Genomic_DNA"/>
</dbReference>
<name>K4LEF0_THEPS</name>
<feature type="domain" description="Amine oxidase" evidence="1">
    <location>
        <begin position="152"/>
        <end position="207"/>
    </location>
</feature>
<keyword evidence="4" id="KW-1185">Reference proteome</keyword>
<evidence type="ECO:0000259" key="2">
    <source>
        <dbReference type="Pfam" id="PF21688"/>
    </source>
</evidence>
<dbReference type="PANTHER" id="PTHR43106:SF1">
    <property type="entry name" value="DEHYDROGENASE-RELATED"/>
    <property type="match status" value="1"/>
</dbReference>
<dbReference type="PANTHER" id="PTHR43106">
    <property type="entry name" value="DEHYDROGENASE-RELATED"/>
    <property type="match status" value="1"/>
</dbReference>
<sequence length="465" mass="50424">MSKYDCIIVGAGPAGIFCALELVRSNTGMKILMLEKGRDLPERVCPSREKKAPCFGCNSCAVVSGWGGAGAFSDGKLALSTDVGGMLGEYLDRRSFEEGIKYVHDIYLEFGAPEKIYGLERQEEIELLQKRAALAGLRLVPAPVRHMGTGRTQKILQRMQDYLKEKGVTVKTRSPVASILVESGAAAGVVTEEGEEIAARYVVCAPGRHGAEWLVKEALRLGLETTINPVDIGLRVELPAAVLEPLTDITYEAKFLFTSPTFEDRVRTFCMNPYGEVVMENTDGIITVNGHTHAEYKTENTNFALLVSKTFTEPFKEPIAYGKYIASLANMLGGGVIVQRLGDLMQGRRSTAERLAKGMVVPTLQEATPGDLSLVLPYRHFLAIIEMLQAMDQVAPGVYSRHTLLYGVEVKFYSSRLKVSGDLETGLPKLFVAGDGAGITRGLSQASLSGVVAGRAIARRVAGEL</sequence>
<proteinExistence type="predicted"/>
<dbReference type="PRINTS" id="PR00368">
    <property type="entry name" value="FADPNR"/>
</dbReference>
<dbReference type="OrthoDB" id="9762921at2"/>
<gene>
    <name evidence="3" type="ordered locus">Tph_c00860</name>
</gene>
<dbReference type="InterPro" id="IPR049516">
    <property type="entry name" value="FAD-depend_C"/>
</dbReference>
<dbReference type="STRING" id="1089553.Tph_c00860"/>
<organism evidence="3 4">
    <name type="scientific">Thermacetogenium phaeum (strain ATCC BAA-254 / DSM 26808 / PB)</name>
    <dbReference type="NCBI Taxonomy" id="1089553"/>
    <lineage>
        <taxon>Bacteria</taxon>
        <taxon>Bacillati</taxon>
        <taxon>Bacillota</taxon>
        <taxon>Clostridia</taxon>
        <taxon>Thermoanaerobacterales</taxon>
        <taxon>Thermoanaerobacteraceae</taxon>
        <taxon>Thermacetogenium</taxon>
    </lineage>
</organism>
<dbReference type="SUPFAM" id="SSF51905">
    <property type="entry name" value="FAD/NAD(P)-binding domain"/>
    <property type="match status" value="1"/>
</dbReference>
<reference evidence="3 4" key="1">
    <citation type="journal article" date="2012" name="BMC Genomics">
        <title>Genome-guided analysis of physiological and morphological traits of the fermentative acetate oxidizer Thermacetogenium phaeum.</title>
        <authorList>
            <person name="Oehler D."/>
            <person name="Poehlein A."/>
            <person name="Leimbach A."/>
            <person name="Muller N."/>
            <person name="Daniel R."/>
            <person name="Gottschalk G."/>
            <person name="Schink B."/>
        </authorList>
    </citation>
    <scope>NUCLEOTIDE SEQUENCE [LARGE SCALE GENOMIC DNA]</scope>
    <source>
        <strain evidence="4">ATCC BAA-254 / DSM 26808 / PB</strain>
    </source>
</reference>
<dbReference type="Proteomes" id="UP000000467">
    <property type="component" value="Chromosome"/>
</dbReference>
<evidence type="ECO:0000313" key="4">
    <source>
        <dbReference type="Proteomes" id="UP000000467"/>
    </source>
</evidence>